<name>A0A381WC48_9ZZZZ</name>
<accession>A0A381WC48</accession>
<dbReference type="PANTHER" id="PTHR19328:SF13">
    <property type="entry name" value="HIPL1 PROTEIN"/>
    <property type="match status" value="1"/>
</dbReference>
<dbReference type="InterPro" id="IPR013783">
    <property type="entry name" value="Ig-like_fold"/>
</dbReference>
<proteinExistence type="predicted"/>
<protein>
    <recommendedName>
        <fullName evidence="1">Glucose/Sorbosone dehydrogenase domain-containing protein</fullName>
    </recommendedName>
</protein>
<feature type="domain" description="Glucose/Sorbosone dehydrogenase" evidence="1">
    <location>
        <begin position="618"/>
        <end position="926"/>
    </location>
</feature>
<dbReference type="InterPro" id="IPR012938">
    <property type="entry name" value="Glc/Sorbosone_DH"/>
</dbReference>
<organism evidence="2">
    <name type="scientific">marine metagenome</name>
    <dbReference type="NCBI Taxonomy" id="408172"/>
    <lineage>
        <taxon>unclassified sequences</taxon>
        <taxon>metagenomes</taxon>
        <taxon>ecological metagenomes</taxon>
    </lineage>
</organism>
<sequence length="953" mass="104791">VTVHQVRAAVFTVVLVGQLCVPLAVQEAGLKVTAPVPQSPAPGGTVTDATPTLISTTAAGRFVPGVFDYHFEVAEIAVNGATRLLETATVVPGVNGDVAHALQTTLAHDGRYRWRVRAGFEGAVGPWSVWATFRYVRPETNWVLLYAEDFSTPLNGQAASWVREDYSLPFDTIMDDSGLWYRNDYGPDWDTAFNSFTTYRKEFTVGRDGWLTASLSARDWDKDGVIEAEPSIRVQTRGGRHAAVLDVPDHTGGAIFRPTNALPSRYRIEYKLKTIDFGGKRNGSIEYEGRVNGYSTEGCKTQHPWGEGSNSSGWAGDASVPVCEWQNVREGPYGYNGFHFLAIVDVADPAPRNNHFWHYRRKVLMDSFSQHPDRVGSGTGGRVCDSNTNRYYDYRDSSFNTVNMWISGLPDWTPGPGGLAGNTQWFITECSGGVAEQQLSSAAELQPELMPNEFYVFAIERNDTGYILEASGNFARVGQKTLRFHRPFVVDNVPIWHYNAATNEYDGRFNADLVQNDAYGSATWSNQWPAGSAYPDYFVIGDLYTNVYEGSASLTDIRLYVPAAVQESELEDRFSVDQRSANEDFGGLAASALGSTAMEVFAASDGTRFRVEVVATGLEAPSGLSVAPDGRVFVAERSGRIRVVEGGVLLSQPALMPPDNFATFGVGALGMALHPQFSSNGYVYLAYTVDSTRGHRPVGRVVRYRELQNTLAERMVLFETELSDIPYEGLQIRFGPDGKLYITVGDGNRTSLAQDLAEFNGKILRLNDDGTVPSDNPFSSPVFSYGHRNSQGIDWHPVSEDLWATEHGGDGYDELNVIQGGGNYGWPLAGESLTTPGMEAPISVYSSSIAPSGASFYTGSLFPTFGNDFFFATLLGEHLRRVRLDPDEDRRVLAEERLLDGRFGRLRDVVEGPGGALYITTSNTDERGMPRDDDDRILRLVPAQPQVFTSRTR</sequence>
<dbReference type="EMBL" id="UINC01011215">
    <property type="protein sequence ID" value="SVA49598.1"/>
    <property type="molecule type" value="Genomic_DNA"/>
</dbReference>
<feature type="non-terminal residue" evidence="2">
    <location>
        <position position="1"/>
    </location>
</feature>
<gene>
    <name evidence="2" type="ORF">METZ01_LOCUS102452</name>
</gene>
<dbReference type="Pfam" id="PF07995">
    <property type="entry name" value="GSDH"/>
    <property type="match status" value="1"/>
</dbReference>
<dbReference type="SUPFAM" id="SSF50952">
    <property type="entry name" value="Soluble quinoprotein glucose dehydrogenase"/>
    <property type="match status" value="1"/>
</dbReference>
<evidence type="ECO:0000259" key="1">
    <source>
        <dbReference type="Pfam" id="PF07995"/>
    </source>
</evidence>
<evidence type="ECO:0000313" key="2">
    <source>
        <dbReference type="EMBL" id="SVA49598.1"/>
    </source>
</evidence>
<dbReference type="PANTHER" id="PTHR19328">
    <property type="entry name" value="HEDGEHOG-INTERACTING PROTEIN"/>
    <property type="match status" value="1"/>
</dbReference>
<dbReference type="InterPro" id="IPR011041">
    <property type="entry name" value="Quinoprot_gluc/sorb_DH_b-prop"/>
</dbReference>
<dbReference type="InterPro" id="IPR011042">
    <property type="entry name" value="6-blade_b-propeller_TolB-like"/>
</dbReference>
<reference evidence="2" key="1">
    <citation type="submission" date="2018-05" db="EMBL/GenBank/DDBJ databases">
        <authorList>
            <person name="Lanie J.A."/>
            <person name="Ng W.-L."/>
            <person name="Kazmierczak K.M."/>
            <person name="Andrzejewski T.M."/>
            <person name="Davidsen T.M."/>
            <person name="Wayne K.J."/>
            <person name="Tettelin H."/>
            <person name="Glass J.I."/>
            <person name="Rusch D."/>
            <person name="Podicherti R."/>
            <person name="Tsui H.-C.T."/>
            <person name="Winkler M.E."/>
        </authorList>
    </citation>
    <scope>NUCLEOTIDE SEQUENCE</scope>
</reference>
<dbReference type="Gene3D" id="2.60.40.10">
    <property type="entry name" value="Immunoglobulins"/>
    <property type="match status" value="1"/>
</dbReference>
<dbReference type="AlphaFoldDB" id="A0A381WC48"/>
<dbReference type="Gene3D" id="2.120.10.30">
    <property type="entry name" value="TolB, C-terminal domain"/>
    <property type="match status" value="1"/>
</dbReference>